<evidence type="ECO:0000313" key="1">
    <source>
        <dbReference type="EMBL" id="ADP73453.1"/>
    </source>
</evidence>
<name>A0A7U4DJY4_GEOS0</name>
<dbReference type="EMBL" id="CP002293">
    <property type="protein sequence ID" value="ADP73453.1"/>
    <property type="molecule type" value="Genomic_DNA"/>
</dbReference>
<dbReference type="Pfam" id="PF05135">
    <property type="entry name" value="Phage_connect_1"/>
    <property type="match status" value="1"/>
</dbReference>
<protein>
    <submittedName>
        <fullName evidence="1">Uncharacterized phage protein (Putative DNA packaging)</fullName>
    </submittedName>
</protein>
<dbReference type="CDD" id="cd08054">
    <property type="entry name" value="gp6"/>
    <property type="match status" value="1"/>
</dbReference>
<organism evidence="1">
    <name type="scientific">Geobacillus sp. (strain Y4.1MC1)</name>
    <dbReference type="NCBI Taxonomy" id="581103"/>
    <lineage>
        <taxon>Bacteria</taxon>
        <taxon>Bacillati</taxon>
        <taxon>Bacillota</taxon>
        <taxon>Bacilli</taxon>
        <taxon>Bacillales</taxon>
        <taxon>Anoxybacillaceae</taxon>
        <taxon>Geobacillus</taxon>
    </lineage>
</organism>
<dbReference type="AlphaFoldDB" id="A0A7U4DJY4"/>
<dbReference type="Gene3D" id="1.10.3230.30">
    <property type="entry name" value="Phage gp6-like head-tail connector protein"/>
    <property type="match status" value="1"/>
</dbReference>
<dbReference type="KEGG" id="gmc:GY4MC1_0625"/>
<reference evidence="1" key="1">
    <citation type="submission" date="2010-10" db="EMBL/GenBank/DDBJ databases">
        <title>Complete sequence of chromosome of Geobacillus sp. Y4.1MC1.</title>
        <authorList>
            <consortium name="US DOE Joint Genome Institute"/>
            <person name="Lucas S."/>
            <person name="Copeland A."/>
            <person name="Lapidus A."/>
            <person name="Cheng J.-F."/>
            <person name="Bruce D."/>
            <person name="Goodwin L."/>
            <person name="Pitluck S."/>
            <person name="Chertkov O."/>
            <person name="Zhang X."/>
            <person name="Detter J.C."/>
            <person name="Han C."/>
            <person name="Tapia R."/>
            <person name="Land M."/>
            <person name="Hauser L."/>
            <person name="Jeffries C."/>
            <person name="Kyrpides N."/>
            <person name="Ivanova N."/>
            <person name="Ovchinnikova G."/>
            <person name="Brumm P."/>
            <person name="Mead D."/>
            <person name="Woyke T."/>
        </authorList>
    </citation>
    <scope>NUCLEOTIDE SEQUENCE [LARGE SCALE GENOMIC DNA]</scope>
    <source>
        <strain evidence="1">Y4.1MC1</strain>
    </source>
</reference>
<dbReference type="InterPro" id="IPR021146">
    <property type="entry name" value="Phage_gp6-like_head-tail"/>
</dbReference>
<dbReference type="InterPro" id="IPR006450">
    <property type="entry name" value="Phage_HK97_gp6-like"/>
</dbReference>
<dbReference type="NCBIfam" id="TIGR01560">
    <property type="entry name" value="put_DNA_pack"/>
    <property type="match status" value="1"/>
</dbReference>
<proteinExistence type="predicted"/>
<accession>A0A7U4DJY4</accession>
<sequence>MIISLEEAKEWLRIEHNDEDNTILMLINSAETYLQNATGNTFDNTNNLAKLFCLVLITDWYENREMVGKASEKVRQMVESMVAQLSHCYAPQEGGTV</sequence>
<gene>
    <name evidence="1" type="ORF">GY4MC1_0625</name>
</gene>